<sequence length="79" mass="8683">MELLKFKTTVTTAEEVARVAPFLNQLPAVEKWDIAPETESHVLSISGHNLDPQQIENGLREAGFRAELLRVLGVGGDDL</sequence>
<keyword evidence="2" id="KW-1185">Reference proteome</keyword>
<evidence type="ECO:0000313" key="2">
    <source>
        <dbReference type="Proteomes" id="UP000270291"/>
    </source>
</evidence>
<proteinExistence type="predicted"/>
<dbReference type="InterPro" id="IPR036163">
    <property type="entry name" value="HMA_dom_sf"/>
</dbReference>
<dbReference type="AlphaFoldDB" id="A0A3R9MEZ2"/>
<dbReference type="OrthoDB" id="677920at2"/>
<gene>
    <name evidence="1" type="ORF">EI293_21430</name>
</gene>
<comment type="caution">
    <text evidence="1">The sequence shown here is derived from an EMBL/GenBank/DDBJ whole genome shotgun (WGS) entry which is preliminary data.</text>
</comment>
<dbReference type="Gene3D" id="3.30.70.100">
    <property type="match status" value="1"/>
</dbReference>
<dbReference type="EMBL" id="RWIU01000011">
    <property type="protein sequence ID" value="RSK38856.1"/>
    <property type="molecule type" value="Genomic_DNA"/>
</dbReference>
<dbReference type="Proteomes" id="UP000270291">
    <property type="component" value="Unassembled WGS sequence"/>
</dbReference>
<protein>
    <submittedName>
        <fullName evidence="1">Copper chaperone</fullName>
    </submittedName>
</protein>
<reference evidence="1 2" key="1">
    <citation type="submission" date="2018-12" db="EMBL/GenBank/DDBJ databases">
        <authorList>
            <person name="Feng G."/>
            <person name="Zhu H."/>
        </authorList>
    </citation>
    <scope>NUCLEOTIDE SEQUENCE [LARGE SCALE GENOMIC DNA]</scope>
    <source>
        <strain evidence="1 2">LMG 26000</strain>
    </source>
</reference>
<dbReference type="SUPFAM" id="SSF55008">
    <property type="entry name" value="HMA, heavy metal-associated domain"/>
    <property type="match status" value="1"/>
</dbReference>
<name>A0A3R9MEZ2_9BACT</name>
<dbReference type="RefSeq" id="WP_125440607.1">
    <property type="nucleotide sequence ID" value="NZ_RWIU01000011.1"/>
</dbReference>
<organism evidence="1 2">
    <name type="scientific">Hymenobacter perfusus</name>
    <dbReference type="NCBI Taxonomy" id="1236770"/>
    <lineage>
        <taxon>Bacteria</taxon>
        <taxon>Pseudomonadati</taxon>
        <taxon>Bacteroidota</taxon>
        <taxon>Cytophagia</taxon>
        <taxon>Cytophagales</taxon>
        <taxon>Hymenobacteraceae</taxon>
        <taxon>Hymenobacter</taxon>
    </lineage>
</organism>
<accession>A0A3R9MEZ2</accession>
<dbReference type="GO" id="GO:0046872">
    <property type="term" value="F:metal ion binding"/>
    <property type="evidence" value="ECO:0007669"/>
    <property type="project" value="InterPro"/>
</dbReference>
<evidence type="ECO:0000313" key="1">
    <source>
        <dbReference type="EMBL" id="RSK38856.1"/>
    </source>
</evidence>